<proteinExistence type="predicted"/>
<organism evidence="2 3">
    <name type="scientific">Pontibacter ummariensis</name>
    <dbReference type="NCBI Taxonomy" id="1610492"/>
    <lineage>
        <taxon>Bacteria</taxon>
        <taxon>Pseudomonadati</taxon>
        <taxon>Bacteroidota</taxon>
        <taxon>Cytophagia</taxon>
        <taxon>Cytophagales</taxon>
        <taxon>Hymenobacteraceae</taxon>
        <taxon>Pontibacter</taxon>
    </lineage>
</organism>
<keyword evidence="1" id="KW-0732">Signal</keyword>
<sequence>MKKFFITLGFFCSLSCIEAMAQDTLSVAPPRHIAQTILEKLDHEVDLNNAQEKEVYALLLERSEKFSQIRQSSKSKKISKADFRQANEQALNKLKQVLTPIQLETLKRLRQETQQQKKALKEEEIYNSAQDIELDF</sequence>
<gene>
    <name evidence="2" type="ORF">SAMN06296052_12176</name>
</gene>
<accession>A0A239JF58</accession>
<feature type="chain" id="PRO_5013235300" description="LTXXQ motif family protein" evidence="1">
    <location>
        <begin position="22"/>
        <end position="136"/>
    </location>
</feature>
<dbReference type="AlphaFoldDB" id="A0A239JF58"/>
<name>A0A239JF58_9BACT</name>
<evidence type="ECO:0008006" key="4">
    <source>
        <dbReference type="Google" id="ProtNLM"/>
    </source>
</evidence>
<feature type="signal peptide" evidence="1">
    <location>
        <begin position="1"/>
        <end position="21"/>
    </location>
</feature>
<keyword evidence="3" id="KW-1185">Reference proteome</keyword>
<protein>
    <recommendedName>
        <fullName evidence="4">LTXXQ motif family protein</fullName>
    </recommendedName>
</protein>
<evidence type="ECO:0000256" key="1">
    <source>
        <dbReference type="SAM" id="SignalP"/>
    </source>
</evidence>
<evidence type="ECO:0000313" key="2">
    <source>
        <dbReference type="EMBL" id="SNT04242.1"/>
    </source>
</evidence>
<dbReference type="EMBL" id="FZOQ01000021">
    <property type="protein sequence ID" value="SNT04242.1"/>
    <property type="molecule type" value="Genomic_DNA"/>
</dbReference>
<dbReference type="Proteomes" id="UP000198432">
    <property type="component" value="Unassembled WGS sequence"/>
</dbReference>
<evidence type="ECO:0000313" key="3">
    <source>
        <dbReference type="Proteomes" id="UP000198432"/>
    </source>
</evidence>
<reference evidence="3" key="1">
    <citation type="submission" date="2017-06" db="EMBL/GenBank/DDBJ databases">
        <authorList>
            <person name="Varghese N."/>
            <person name="Submissions S."/>
        </authorList>
    </citation>
    <scope>NUCLEOTIDE SEQUENCE [LARGE SCALE GENOMIC DNA]</scope>
    <source>
        <strain evidence="3">NKM1</strain>
    </source>
</reference>